<dbReference type="NCBIfam" id="TIGR02532">
    <property type="entry name" value="IV_pilin_GFxxxE"/>
    <property type="match status" value="1"/>
</dbReference>
<evidence type="ECO:0000256" key="5">
    <source>
        <dbReference type="ARBA" id="ARBA00022519"/>
    </source>
</evidence>
<dbReference type="PROSITE" id="PS00409">
    <property type="entry name" value="PROKAR_NTER_METHYL"/>
    <property type="match status" value="1"/>
</dbReference>
<evidence type="ECO:0000256" key="10">
    <source>
        <dbReference type="ARBA" id="ARBA00030775"/>
    </source>
</evidence>
<keyword evidence="4" id="KW-0488">Methylation</keyword>
<evidence type="ECO:0000313" key="14">
    <source>
        <dbReference type="Proteomes" id="UP001165427"/>
    </source>
</evidence>
<evidence type="ECO:0000313" key="13">
    <source>
        <dbReference type="EMBL" id="MCJ8499303.1"/>
    </source>
</evidence>
<reference evidence="13" key="1">
    <citation type="submission" date="2022-04" db="EMBL/GenBank/DDBJ databases">
        <title>Desulfatitalea alkaliphila sp. nov., a novel anaerobic sulfate-reducing bacterium isolated from terrestrial mud volcano, Taman Peninsula, Russia.</title>
        <authorList>
            <person name="Khomyakova M.A."/>
            <person name="Merkel A.Y."/>
            <person name="Slobodkin A.I."/>
        </authorList>
    </citation>
    <scope>NUCLEOTIDE SEQUENCE</scope>
    <source>
        <strain evidence="13">M08but</strain>
    </source>
</reference>
<dbReference type="Pfam" id="PF07963">
    <property type="entry name" value="N_methyl"/>
    <property type="match status" value="1"/>
</dbReference>
<dbReference type="SUPFAM" id="SSF54523">
    <property type="entry name" value="Pili subunits"/>
    <property type="match status" value="1"/>
</dbReference>
<comment type="subcellular location">
    <subcellularLocation>
        <location evidence="1">Cell inner membrane</location>
        <topology evidence="1">Single-pass membrane protein</topology>
    </subcellularLocation>
</comment>
<keyword evidence="5" id="KW-0997">Cell inner membrane</keyword>
<organism evidence="13 14">
    <name type="scientific">Desulfatitalea alkaliphila</name>
    <dbReference type="NCBI Taxonomy" id="2929485"/>
    <lineage>
        <taxon>Bacteria</taxon>
        <taxon>Pseudomonadati</taxon>
        <taxon>Thermodesulfobacteriota</taxon>
        <taxon>Desulfobacteria</taxon>
        <taxon>Desulfobacterales</taxon>
        <taxon>Desulfosarcinaceae</taxon>
        <taxon>Desulfatitalea</taxon>
    </lineage>
</organism>
<comment type="caution">
    <text evidence="13">The sequence shown here is derived from an EMBL/GenBank/DDBJ whole genome shotgun (WGS) entry which is preliminary data.</text>
</comment>
<keyword evidence="8 11" id="KW-0472">Membrane</keyword>
<accession>A0AA41UN93</accession>
<sequence length="213" mass="23375">MADQSINLLNYFHIPPTTTRRPKESETTLAECWYDYCSTPEHNSSIPIHTKIEDRMNGSEATTAYKKVPWPNGKKGFTLVELMVTIAIIAILLGVATPAMVSYMQQKGVRDAADQLAMDFQRAKMLAISRSAPCSIIFDTANNRYTISLTNQTIDLVNYRGGVTFAAPFPDPPQVTFNPQGTCFPASQLFLTNAAGSRTLGVRTSIAGGITQF</sequence>
<evidence type="ECO:0000256" key="8">
    <source>
        <dbReference type="ARBA" id="ARBA00023136"/>
    </source>
</evidence>
<evidence type="ECO:0000256" key="9">
    <source>
        <dbReference type="ARBA" id="ARBA00025772"/>
    </source>
</evidence>
<evidence type="ECO:0000256" key="2">
    <source>
        <dbReference type="ARBA" id="ARBA00021549"/>
    </source>
</evidence>
<dbReference type="GO" id="GO:0005886">
    <property type="term" value="C:plasma membrane"/>
    <property type="evidence" value="ECO:0007669"/>
    <property type="project" value="UniProtKB-SubCell"/>
</dbReference>
<dbReference type="EMBL" id="JALJRB010000001">
    <property type="protein sequence ID" value="MCJ8499303.1"/>
    <property type="molecule type" value="Genomic_DNA"/>
</dbReference>
<evidence type="ECO:0000256" key="11">
    <source>
        <dbReference type="SAM" id="Phobius"/>
    </source>
</evidence>
<evidence type="ECO:0000256" key="3">
    <source>
        <dbReference type="ARBA" id="ARBA00022475"/>
    </source>
</evidence>
<evidence type="ECO:0000256" key="6">
    <source>
        <dbReference type="ARBA" id="ARBA00022692"/>
    </source>
</evidence>
<evidence type="ECO:0000256" key="1">
    <source>
        <dbReference type="ARBA" id="ARBA00004377"/>
    </source>
</evidence>
<dbReference type="Proteomes" id="UP001165427">
    <property type="component" value="Unassembled WGS sequence"/>
</dbReference>
<dbReference type="InterPro" id="IPR022346">
    <property type="entry name" value="T2SS_GspH"/>
</dbReference>
<dbReference type="RefSeq" id="WP_246902504.1">
    <property type="nucleotide sequence ID" value="NZ_JALJRB010000001.1"/>
</dbReference>
<dbReference type="AlphaFoldDB" id="A0AA41UN93"/>
<proteinExistence type="inferred from homology"/>
<evidence type="ECO:0000256" key="4">
    <source>
        <dbReference type="ARBA" id="ARBA00022481"/>
    </source>
</evidence>
<gene>
    <name evidence="13" type="ORF">MRX98_01845</name>
</gene>
<keyword evidence="7 11" id="KW-1133">Transmembrane helix</keyword>
<evidence type="ECO:0000256" key="7">
    <source>
        <dbReference type="ARBA" id="ARBA00022989"/>
    </source>
</evidence>
<protein>
    <recommendedName>
        <fullName evidence="2">Type II secretion system protein H</fullName>
    </recommendedName>
    <alternativeName>
        <fullName evidence="10">General secretion pathway protein H</fullName>
    </alternativeName>
</protein>
<keyword evidence="14" id="KW-1185">Reference proteome</keyword>
<keyword evidence="6 11" id="KW-0812">Transmembrane</keyword>
<evidence type="ECO:0000259" key="12">
    <source>
        <dbReference type="Pfam" id="PF12019"/>
    </source>
</evidence>
<keyword evidence="3" id="KW-1003">Cell membrane</keyword>
<dbReference type="Gene3D" id="3.30.700.10">
    <property type="entry name" value="Glycoprotein, Type 4 Pilin"/>
    <property type="match status" value="1"/>
</dbReference>
<dbReference type="Pfam" id="PF12019">
    <property type="entry name" value="GspH"/>
    <property type="match status" value="1"/>
</dbReference>
<feature type="domain" description="General secretion pathway GspH" evidence="12">
    <location>
        <begin position="112"/>
        <end position="208"/>
    </location>
</feature>
<name>A0AA41UN93_9BACT</name>
<feature type="transmembrane region" description="Helical" evidence="11">
    <location>
        <begin position="79"/>
        <end position="101"/>
    </location>
</feature>
<dbReference type="InterPro" id="IPR012902">
    <property type="entry name" value="N_methyl_site"/>
</dbReference>
<comment type="similarity">
    <text evidence="9">Belongs to the GSP H family.</text>
</comment>
<dbReference type="GO" id="GO:0015628">
    <property type="term" value="P:protein secretion by the type II secretion system"/>
    <property type="evidence" value="ECO:0007669"/>
    <property type="project" value="InterPro"/>
</dbReference>
<dbReference type="InterPro" id="IPR045584">
    <property type="entry name" value="Pilin-like"/>
</dbReference>
<dbReference type="GO" id="GO:0015627">
    <property type="term" value="C:type II protein secretion system complex"/>
    <property type="evidence" value="ECO:0007669"/>
    <property type="project" value="InterPro"/>
</dbReference>